<evidence type="ECO:0000313" key="5">
    <source>
        <dbReference type="EMBL" id="MHO06457.1"/>
    </source>
</evidence>
<dbReference type="CDD" id="cd01544">
    <property type="entry name" value="PBP1_GalR"/>
    <property type="match status" value="1"/>
</dbReference>
<proteinExistence type="predicted"/>
<evidence type="ECO:0000259" key="4">
    <source>
        <dbReference type="PROSITE" id="PS50932"/>
    </source>
</evidence>
<dbReference type="InterPro" id="IPR010982">
    <property type="entry name" value="Lambda_DNA-bd_dom_sf"/>
</dbReference>
<evidence type="ECO:0000256" key="2">
    <source>
        <dbReference type="ARBA" id="ARBA00023125"/>
    </source>
</evidence>
<dbReference type="GO" id="GO:0000976">
    <property type="term" value="F:transcription cis-regulatory region binding"/>
    <property type="evidence" value="ECO:0007669"/>
    <property type="project" value="TreeGrafter"/>
</dbReference>
<dbReference type="SMART" id="SM00354">
    <property type="entry name" value="HTH_LACI"/>
    <property type="match status" value="1"/>
</dbReference>
<dbReference type="InterPro" id="IPR028082">
    <property type="entry name" value="Peripla_BP_I"/>
</dbReference>
<dbReference type="CDD" id="cd01392">
    <property type="entry name" value="HTH_LacI"/>
    <property type="match status" value="1"/>
</dbReference>
<gene>
    <name evidence="5" type="primary">ebgR</name>
    <name evidence="5" type="ORF">D9F05_19190</name>
</gene>
<dbReference type="Pfam" id="PF13377">
    <property type="entry name" value="Peripla_BP_3"/>
    <property type="match status" value="1"/>
</dbReference>
<organism evidence="5">
    <name type="scientific">Escherichia coli</name>
    <dbReference type="NCBI Taxonomy" id="562"/>
    <lineage>
        <taxon>Bacteria</taxon>
        <taxon>Pseudomonadati</taxon>
        <taxon>Pseudomonadota</taxon>
        <taxon>Gammaproteobacteria</taxon>
        <taxon>Enterobacterales</taxon>
        <taxon>Enterobacteriaceae</taxon>
        <taxon>Escherichia</taxon>
    </lineage>
</organism>
<dbReference type="InterPro" id="IPR046335">
    <property type="entry name" value="LacI/GalR-like_sensor"/>
</dbReference>
<dbReference type="Gene3D" id="1.10.260.40">
    <property type="entry name" value="lambda repressor-like DNA-binding domains"/>
    <property type="match status" value="1"/>
</dbReference>
<dbReference type="GO" id="GO:0003700">
    <property type="term" value="F:DNA-binding transcription factor activity"/>
    <property type="evidence" value="ECO:0007669"/>
    <property type="project" value="TreeGrafter"/>
</dbReference>
<comment type="caution">
    <text evidence="5">The sequence shown here is derived from an EMBL/GenBank/DDBJ whole genome shotgun (WGS) entry which is preliminary data.</text>
</comment>
<dbReference type="PANTHER" id="PTHR30146">
    <property type="entry name" value="LACI-RELATED TRANSCRIPTIONAL REPRESSOR"/>
    <property type="match status" value="1"/>
</dbReference>
<feature type="domain" description="HTH lacI-type" evidence="4">
    <location>
        <begin position="2"/>
        <end position="58"/>
    </location>
</feature>
<reference evidence="5" key="1">
    <citation type="submission" date="2018-10" db="EMBL/GenBank/DDBJ databases">
        <authorList>
            <consortium name="NARMS: The National Antimicrobial Resistance Monitoring System"/>
        </authorList>
    </citation>
    <scope>NUCLEOTIDE SEQUENCE [LARGE SCALE GENOMIC DNA]</scope>
    <source>
        <strain evidence="5">CVM N17EC0388</strain>
    </source>
</reference>
<dbReference type="InterPro" id="IPR000843">
    <property type="entry name" value="HTH_LacI"/>
</dbReference>
<dbReference type="NCBIfam" id="NF007665">
    <property type="entry name" value="PRK10339.1"/>
    <property type="match status" value="1"/>
</dbReference>
<protein>
    <submittedName>
        <fullName evidence="5">Transcriptional regulator EbgR</fullName>
    </submittedName>
</protein>
<dbReference type="PRINTS" id="PR00036">
    <property type="entry name" value="HTHLACI"/>
</dbReference>
<dbReference type="SUPFAM" id="SSF47413">
    <property type="entry name" value="lambda repressor-like DNA-binding domains"/>
    <property type="match status" value="1"/>
</dbReference>
<keyword evidence="3" id="KW-0804">Transcription</keyword>
<dbReference type="AlphaFoldDB" id="A0A3L0W802"/>
<dbReference type="PANTHER" id="PTHR30146:SF149">
    <property type="entry name" value="HTH-TYPE TRANSCRIPTIONAL REGULATOR EBGR"/>
    <property type="match status" value="1"/>
</dbReference>
<keyword evidence="2" id="KW-0238">DNA-binding</keyword>
<evidence type="ECO:0000256" key="1">
    <source>
        <dbReference type="ARBA" id="ARBA00023015"/>
    </source>
</evidence>
<name>A0A3L0W802_ECOLX</name>
<dbReference type="Pfam" id="PF00356">
    <property type="entry name" value="LacI"/>
    <property type="match status" value="1"/>
</dbReference>
<sequence length="321" mass="35964">MATLKEIAQEAGVSQATVSRVLNEDPTLSVKEDTRQKIFEIAERLEYKTSSARKGVHKSKLHFLVVYAYPQSTEVNDPYYLAIRYGIETQCARLNIELTHFYNGGEGRELSAVDGILVVGHLPPERLAMLCGLSDHLVFVDCRSQKEFDSVDVDLALISQQVVDYFIEQAHRRIGYIGGQNEAPDLRELAFFDYGQRLGVVQERDLYCGDFSSASGYRLAKEMLEGDWPKALFVASDSIAIGVLRAIHEKGLAIPQQIELISVNDIPTAKFTFPPLSTVRIHSELMGSQGINLLVERLRDQRSVPLRVLVPSRLVLRGTTR</sequence>
<dbReference type="Gene3D" id="3.40.50.2300">
    <property type="match status" value="2"/>
</dbReference>
<keyword evidence="1" id="KW-0805">Transcription regulation</keyword>
<accession>A0A3L0W802</accession>
<evidence type="ECO:0000256" key="3">
    <source>
        <dbReference type="ARBA" id="ARBA00023163"/>
    </source>
</evidence>
<dbReference type="PROSITE" id="PS00356">
    <property type="entry name" value="HTH_LACI_1"/>
    <property type="match status" value="1"/>
</dbReference>
<dbReference type="PROSITE" id="PS50932">
    <property type="entry name" value="HTH_LACI_2"/>
    <property type="match status" value="1"/>
</dbReference>
<dbReference type="SUPFAM" id="SSF53822">
    <property type="entry name" value="Periplasmic binding protein-like I"/>
    <property type="match status" value="1"/>
</dbReference>
<dbReference type="EMBL" id="RNRV01000043">
    <property type="protein sequence ID" value="MHO06457.1"/>
    <property type="molecule type" value="Genomic_DNA"/>
</dbReference>